<keyword evidence="1" id="KW-0812">Transmembrane</keyword>
<sequence length="99" mass="10822">MYSSAVEVLFIAGFLSFWLGGVLLMVPFVWRIVFGPGWTRRMSGSAGARMDALSPVVHAEMQRAGRDRRGRLAQALIALGTVLLMLSGLVWLVFAIVAQ</sequence>
<feature type="transmembrane region" description="Helical" evidence="1">
    <location>
        <begin position="6"/>
        <end position="33"/>
    </location>
</feature>
<dbReference type="AlphaFoldDB" id="A0A8J8B852"/>
<dbReference type="Proteomes" id="UP000681356">
    <property type="component" value="Unassembled WGS sequence"/>
</dbReference>
<accession>A0A8J8B852</accession>
<organism evidence="2 3">
    <name type="scientific">Thetidibacter halocola</name>
    <dbReference type="NCBI Taxonomy" id="2827239"/>
    <lineage>
        <taxon>Bacteria</taxon>
        <taxon>Pseudomonadati</taxon>
        <taxon>Pseudomonadota</taxon>
        <taxon>Alphaproteobacteria</taxon>
        <taxon>Rhodobacterales</taxon>
        <taxon>Roseobacteraceae</taxon>
        <taxon>Thetidibacter</taxon>
    </lineage>
</organism>
<keyword evidence="1" id="KW-1133">Transmembrane helix</keyword>
<protein>
    <submittedName>
        <fullName evidence="2">Uncharacterized protein</fullName>
    </submittedName>
</protein>
<reference evidence="2" key="1">
    <citation type="submission" date="2021-04" db="EMBL/GenBank/DDBJ databases">
        <authorList>
            <person name="Yoon J."/>
        </authorList>
    </citation>
    <scope>NUCLEOTIDE SEQUENCE</scope>
    <source>
        <strain evidence="2">KMU-90</strain>
    </source>
</reference>
<comment type="caution">
    <text evidence="2">The sequence shown here is derived from an EMBL/GenBank/DDBJ whole genome shotgun (WGS) entry which is preliminary data.</text>
</comment>
<dbReference type="RefSeq" id="WP_212536161.1">
    <property type="nucleotide sequence ID" value="NZ_JAGTUU010000003.1"/>
</dbReference>
<keyword evidence="1" id="KW-0472">Membrane</keyword>
<evidence type="ECO:0000313" key="2">
    <source>
        <dbReference type="EMBL" id="MBS0124200.1"/>
    </source>
</evidence>
<dbReference type="EMBL" id="JAGTUU010000003">
    <property type="protein sequence ID" value="MBS0124200.1"/>
    <property type="molecule type" value="Genomic_DNA"/>
</dbReference>
<name>A0A8J8B852_9RHOB</name>
<feature type="transmembrane region" description="Helical" evidence="1">
    <location>
        <begin position="76"/>
        <end position="98"/>
    </location>
</feature>
<evidence type="ECO:0000313" key="3">
    <source>
        <dbReference type="Proteomes" id="UP000681356"/>
    </source>
</evidence>
<keyword evidence="3" id="KW-1185">Reference proteome</keyword>
<evidence type="ECO:0000256" key="1">
    <source>
        <dbReference type="SAM" id="Phobius"/>
    </source>
</evidence>
<gene>
    <name evidence="2" type="ORF">KB874_08630</name>
</gene>
<proteinExistence type="predicted"/>